<evidence type="ECO:0000313" key="1">
    <source>
        <dbReference type="EMBL" id="EEX78098.1"/>
    </source>
</evidence>
<dbReference type="Proteomes" id="UP000003505">
    <property type="component" value="Unassembled WGS sequence"/>
</dbReference>
<accession>C9LSZ9</accession>
<protein>
    <submittedName>
        <fullName evidence="1">Uncharacterized protein</fullName>
    </submittedName>
</protein>
<name>C9LSZ9_SELS3</name>
<sequence>MIIYIVISYFALQFKNKVLLTPFCDTKQHPSKKKGLPHKLCGSLFSLQQTSPYLPASFL</sequence>
<proteinExistence type="predicted"/>
<gene>
    <name evidence="1" type="ORF">SELSPUOL_00579</name>
</gene>
<comment type="caution">
    <text evidence="1">The sequence shown here is derived from an EMBL/GenBank/DDBJ whole genome shotgun (WGS) entry which is preliminary data.</text>
</comment>
<evidence type="ECO:0000313" key="2">
    <source>
        <dbReference type="Proteomes" id="UP000003505"/>
    </source>
</evidence>
<dbReference type="EMBL" id="ACKP02000011">
    <property type="protein sequence ID" value="EEX78098.1"/>
    <property type="molecule type" value="Genomic_DNA"/>
</dbReference>
<dbReference type="AlphaFoldDB" id="C9LSZ9"/>
<reference evidence="1 2" key="1">
    <citation type="submission" date="2009-09" db="EMBL/GenBank/DDBJ databases">
        <authorList>
            <person name="Weinstock G."/>
            <person name="Sodergren E."/>
            <person name="Clifton S."/>
            <person name="Fulton L."/>
            <person name="Fulton B."/>
            <person name="Courtney L."/>
            <person name="Fronick C."/>
            <person name="Harrison M."/>
            <person name="Strong C."/>
            <person name="Farmer C."/>
            <person name="Delahaunty K."/>
            <person name="Markovic C."/>
            <person name="Hall O."/>
            <person name="Minx P."/>
            <person name="Tomlinson C."/>
            <person name="Mitreva M."/>
            <person name="Nelson J."/>
            <person name="Hou S."/>
            <person name="Wollam A."/>
            <person name="Pepin K.H."/>
            <person name="Johnson M."/>
            <person name="Bhonagiri V."/>
            <person name="Nash W.E."/>
            <person name="Warren W."/>
            <person name="Chinwalla A."/>
            <person name="Mardis E.R."/>
            <person name="Wilson R.K."/>
        </authorList>
    </citation>
    <scope>NUCLEOTIDE SEQUENCE [LARGE SCALE GENOMIC DNA]</scope>
    <source>
        <strain evidence="2">ATCC 35185 / DSM 20758 / VPI D19B-28</strain>
    </source>
</reference>
<organism evidence="1 2">
    <name type="scientific">Selenomonas sputigena (strain ATCC 35185 / DSM 20758 / CCUG 44933 / VPI D19B-28)</name>
    <dbReference type="NCBI Taxonomy" id="546271"/>
    <lineage>
        <taxon>Bacteria</taxon>
        <taxon>Bacillati</taxon>
        <taxon>Bacillota</taxon>
        <taxon>Negativicutes</taxon>
        <taxon>Selenomonadales</taxon>
        <taxon>Selenomonadaceae</taxon>
        <taxon>Selenomonas</taxon>
    </lineage>
</organism>